<dbReference type="Proteomes" id="UP000536534">
    <property type="component" value="Unassembled WGS sequence"/>
</dbReference>
<organism evidence="1 2">
    <name type="scientific">Thauera phenolivorans</name>
    <dbReference type="NCBI Taxonomy" id="1792543"/>
    <lineage>
        <taxon>Bacteria</taxon>
        <taxon>Pseudomonadati</taxon>
        <taxon>Pseudomonadota</taxon>
        <taxon>Betaproteobacteria</taxon>
        <taxon>Rhodocyclales</taxon>
        <taxon>Zoogloeaceae</taxon>
        <taxon>Thauera</taxon>
    </lineage>
</organism>
<dbReference type="InterPro" id="IPR021332">
    <property type="entry name" value="DUF2944"/>
</dbReference>
<comment type="caution">
    <text evidence="1">The sequence shown here is derived from an EMBL/GenBank/DDBJ whole genome shotgun (WGS) entry which is preliminary data.</text>
</comment>
<protein>
    <submittedName>
        <fullName evidence="1">DUF2946 family protein</fullName>
    </submittedName>
</protein>
<dbReference type="OrthoDB" id="7057642at2"/>
<dbReference type="AlphaFoldDB" id="A0A7X7R7A4"/>
<dbReference type="Pfam" id="PF11161">
    <property type="entry name" value="DUF2944"/>
    <property type="match status" value="1"/>
</dbReference>
<reference evidence="1 2" key="1">
    <citation type="journal article" date="2020" name="Biotechnol. Biofuels">
        <title>New insights from the biogas microbiome by comprehensive genome-resolved metagenomics of nearly 1600 species originating from multiple anaerobic digesters.</title>
        <authorList>
            <person name="Campanaro S."/>
            <person name="Treu L."/>
            <person name="Rodriguez-R L.M."/>
            <person name="Kovalovszki A."/>
            <person name="Ziels R.M."/>
            <person name="Maus I."/>
            <person name="Zhu X."/>
            <person name="Kougias P.G."/>
            <person name="Basile A."/>
            <person name="Luo G."/>
            <person name="Schluter A."/>
            <person name="Konstantinidis K.T."/>
            <person name="Angelidaki I."/>
        </authorList>
    </citation>
    <scope>NUCLEOTIDE SEQUENCE [LARGE SCALE GENOMIC DNA]</scope>
    <source>
        <strain evidence="1">AS06rmzACSIP_256</strain>
    </source>
</reference>
<proteinExistence type="predicted"/>
<name>A0A7X7R7A4_9RHOO</name>
<dbReference type="RefSeq" id="WP_068807460.1">
    <property type="nucleotide sequence ID" value="NZ_MBFM01000003.1"/>
</dbReference>
<accession>A0A7X7R7A4</accession>
<evidence type="ECO:0000313" key="2">
    <source>
        <dbReference type="Proteomes" id="UP000536534"/>
    </source>
</evidence>
<evidence type="ECO:0000313" key="1">
    <source>
        <dbReference type="EMBL" id="NLF53562.1"/>
    </source>
</evidence>
<sequence length="182" mass="19858">MSFIPASGGAPRWPDVPACYGWLSLDRRGNWALRGERVEHAGLIRFLNQHYRRDEAGNWLVDNGPQKVYVALEYTPWVLRLDTDGSPSTHTGSPAGEVRAALLDDEGNALLDTRAGIGLVDDRDLAVFLSDCRTSSGETAEEDALMAVMAGAGDVWWNGLPLRYVARAEMPSRFGYVPAPAA</sequence>
<dbReference type="EMBL" id="JAAYYV010000106">
    <property type="protein sequence ID" value="NLF53562.1"/>
    <property type="molecule type" value="Genomic_DNA"/>
</dbReference>
<gene>
    <name evidence="1" type="ORF">GX576_04030</name>
</gene>